<feature type="compositionally biased region" description="Basic and acidic residues" evidence="2">
    <location>
        <begin position="688"/>
        <end position="699"/>
    </location>
</feature>
<dbReference type="InterPro" id="IPR040892">
    <property type="entry name" value="RPN1_N"/>
</dbReference>
<dbReference type="EnsemblMetazoa" id="SSS_8205s_mrna">
    <property type="protein sequence ID" value="KAF7487678.1"/>
    <property type="gene ID" value="SSS_8205"/>
</dbReference>
<evidence type="ECO:0000256" key="1">
    <source>
        <dbReference type="ARBA" id="ARBA00022737"/>
    </source>
</evidence>
<dbReference type="GO" id="GO:0043161">
    <property type="term" value="P:proteasome-mediated ubiquitin-dependent protein catabolic process"/>
    <property type="evidence" value="ECO:0007669"/>
    <property type="project" value="TreeGrafter"/>
</dbReference>
<dbReference type="AlphaFoldDB" id="A0A834VBK9"/>
<dbReference type="InterPro" id="IPR011989">
    <property type="entry name" value="ARM-like"/>
</dbReference>
<dbReference type="PANTHER" id="PTHR10943">
    <property type="entry name" value="26S PROTEASOME NON-ATPASE REGULATORY SUBUNIT"/>
    <property type="match status" value="1"/>
</dbReference>
<feature type="compositionally biased region" description="Low complexity" evidence="2">
    <location>
        <begin position="9"/>
        <end position="21"/>
    </location>
</feature>
<dbReference type="EMBL" id="WVUK01000066">
    <property type="protein sequence ID" value="KAF7487678.1"/>
    <property type="molecule type" value="Genomic_DNA"/>
</dbReference>
<dbReference type="PANTHER" id="PTHR10943:SF1">
    <property type="entry name" value="26S PROTEASOME NON-ATPASE REGULATORY SUBUNIT 2"/>
    <property type="match status" value="1"/>
</dbReference>
<proteinExistence type="predicted"/>
<evidence type="ECO:0000313" key="6">
    <source>
        <dbReference type="EnsemblMetazoa" id="KAF7487678.1"/>
    </source>
</evidence>
<dbReference type="Proteomes" id="UP000070412">
    <property type="component" value="Unassembled WGS sequence"/>
</dbReference>
<evidence type="ECO:0000313" key="5">
    <source>
        <dbReference type="EMBL" id="KAF7487678.1"/>
    </source>
</evidence>
<dbReference type="OrthoDB" id="10252509at2759"/>
<sequence length="975" mass="111562">MIRKKISKNSKPSSLAASSSSSTLDRQKIRIKAKHFQSRTITDEIFDLINELKTTDDYSSNLETLSVLFHHIDTINEFATIPEILKILIRFKMDFCELLEKKSNLKIRQAIADILSFICSSNPSESKGEMVHYYLLGSNDLIHRWGIFFVRNLAEDLIYCWKECPRKWSNIRQESLIRLIRKCSMFFIQQCSSIEACDLLLETDQQIFLDELISNKNLDECRKVCQYISMMSVYQQEPENEQNLYVSLALCLRCNLQIDALLLAIQINRFDLIEKIFLLNLNNRSVRNQMALILARHSIAINLHGPQMDSELVNLLSNNDLSYHFQMFAKHLDLCRPRVPKEIFKKDQTHRNLRARHERLLQMNQSKSILGSTFMNCFLNACFSSDRLLLTENAMKWIGRHRDPLDRFAAVASLGFLCLWDLNSLNKIDKFLYSTDEHIKGGALLAFGIVNCSIRSEYDPAFLMLSSYVRSNRYESSLKRIGSVIGLGIAYHGTNHQDAYHLIHDALEKSINESHNQTNTSKEKFPLNLATISLGLIGQSTTNWSTIDLILKLIDRKETKLIEWKTRDLIHSIGLLVLGDRSVLSKLNNRIDQMKSIDESLRRYLKICCEAFAYCGSSNILKVQGFIQNCLPINELRTDSSIDRSRSMSESVLKKINQSKKLSSSSKSSSQKFIPIKSSSTKRKKDRSKRDQKDQNEPKLSERKLIQMISILGIGLVSLSDELNREMIFRTFGNFLKQGDSFLKSATFLAIALTNLSNPKLVIIEMLCKYGHFIDEIIAINSILSLGLVCAGTNNTKALRILLKLNDFHRHRPNCLFAIKIALGLLHLGKGILSLCPRMETPLLRLCSIGSMSIFLFSLFDVREFLQNHHYYLYFLAGSIRSKMLIALNENDLKPMSLSVRVGQSIDTVGTTGPCLRSVYAYQTFTTPVLLNQNEKAEIVNNECFEPLNPNLQGFVIVREKNLSNQSIEQKISKE</sequence>
<feature type="region of interest" description="Disordered" evidence="2">
    <location>
        <begin position="656"/>
        <end position="699"/>
    </location>
</feature>
<keyword evidence="1" id="KW-0677">Repeat</keyword>
<dbReference type="Pfam" id="PF17781">
    <property type="entry name" value="RPN1_RPN2_N"/>
    <property type="match status" value="1"/>
</dbReference>
<feature type="compositionally biased region" description="Low complexity" evidence="2">
    <location>
        <begin position="656"/>
        <end position="679"/>
    </location>
</feature>
<dbReference type="InterPro" id="IPR041433">
    <property type="entry name" value="RPN1_C"/>
</dbReference>
<keyword evidence="7" id="KW-1185">Reference proteome</keyword>
<dbReference type="GO" id="GO:0034515">
    <property type="term" value="C:proteasome storage granule"/>
    <property type="evidence" value="ECO:0007669"/>
    <property type="project" value="TreeGrafter"/>
</dbReference>
<evidence type="ECO:0000256" key="2">
    <source>
        <dbReference type="SAM" id="MobiDB-lite"/>
    </source>
</evidence>
<evidence type="ECO:0000259" key="4">
    <source>
        <dbReference type="Pfam" id="PF18051"/>
    </source>
</evidence>
<keyword evidence="5" id="KW-0647">Proteasome</keyword>
<evidence type="ECO:0000313" key="7">
    <source>
        <dbReference type="Proteomes" id="UP000070412"/>
    </source>
</evidence>
<gene>
    <name evidence="5" type="ORF">SSS_8205</name>
</gene>
<dbReference type="GO" id="GO:0005634">
    <property type="term" value="C:nucleus"/>
    <property type="evidence" value="ECO:0007669"/>
    <property type="project" value="TreeGrafter"/>
</dbReference>
<feature type="domain" description="26S proteasome non-ATPase regulatory subunit RPN1 C-terminal" evidence="4">
    <location>
        <begin position="919"/>
        <end position="961"/>
    </location>
</feature>
<dbReference type="GO" id="GO:0008540">
    <property type="term" value="C:proteasome regulatory particle, base subcomplex"/>
    <property type="evidence" value="ECO:0007669"/>
    <property type="project" value="TreeGrafter"/>
</dbReference>
<reference evidence="6" key="3">
    <citation type="submission" date="2022-06" db="UniProtKB">
        <authorList>
            <consortium name="EnsemblMetazoa"/>
        </authorList>
    </citation>
    <scope>IDENTIFICATION</scope>
</reference>
<reference evidence="7" key="1">
    <citation type="journal article" date="2020" name="PLoS Negl. Trop. Dis.">
        <title>High-quality nuclear genome for Sarcoptes scabiei-A critical resource for a neglected parasite.</title>
        <authorList>
            <person name="Korhonen P.K."/>
            <person name="Gasser R.B."/>
            <person name="Ma G."/>
            <person name="Wang T."/>
            <person name="Stroehlein A.J."/>
            <person name="Young N.D."/>
            <person name="Ang C.S."/>
            <person name="Fernando D.D."/>
            <person name="Lu H.C."/>
            <person name="Taylor S."/>
            <person name="Reynolds S.L."/>
            <person name="Mofiz E."/>
            <person name="Najaraj S.H."/>
            <person name="Gowda H."/>
            <person name="Madugundu A."/>
            <person name="Renuse S."/>
            <person name="Holt D."/>
            <person name="Pandey A."/>
            <person name="Papenfuss A.T."/>
            <person name="Fischer K."/>
        </authorList>
    </citation>
    <scope>NUCLEOTIDE SEQUENCE [LARGE SCALE GENOMIC DNA]</scope>
</reference>
<dbReference type="Pfam" id="PF18051">
    <property type="entry name" value="RPN1_C"/>
    <property type="match status" value="1"/>
</dbReference>
<protein>
    <submittedName>
        <fullName evidence="5">26S proteasome regulatory subunit rpn1</fullName>
    </submittedName>
</protein>
<organism evidence="5">
    <name type="scientific">Sarcoptes scabiei</name>
    <name type="common">Itch mite</name>
    <name type="synonym">Acarus scabiei</name>
    <dbReference type="NCBI Taxonomy" id="52283"/>
    <lineage>
        <taxon>Eukaryota</taxon>
        <taxon>Metazoa</taxon>
        <taxon>Ecdysozoa</taxon>
        <taxon>Arthropoda</taxon>
        <taxon>Chelicerata</taxon>
        <taxon>Arachnida</taxon>
        <taxon>Acari</taxon>
        <taxon>Acariformes</taxon>
        <taxon>Sarcoptiformes</taxon>
        <taxon>Astigmata</taxon>
        <taxon>Psoroptidia</taxon>
        <taxon>Sarcoptoidea</taxon>
        <taxon>Sarcoptidae</taxon>
        <taxon>Sarcoptinae</taxon>
        <taxon>Sarcoptes</taxon>
    </lineage>
</organism>
<name>A0A834VBK9_SARSC</name>
<accession>A0A834VBK9</accession>
<feature type="domain" description="RPN1 N-terminal" evidence="3">
    <location>
        <begin position="51"/>
        <end position="346"/>
    </location>
</feature>
<dbReference type="Gene3D" id="1.25.10.10">
    <property type="entry name" value="Leucine-rich Repeat Variant"/>
    <property type="match status" value="1"/>
</dbReference>
<feature type="region of interest" description="Disordered" evidence="2">
    <location>
        <begin position="1"/>
        <end position="21"/>
    </location>
</feature>
<evidence type="ECO:0000259" key="3">
    <source>
        <dbReference type="Pfam" id="PF17781"/>
    </source>
</evidence>
<reference evidence="5" key="2">
    <citation type="submission" date="2020-01" db="EMBL/GenBank/DDBJ databases">
        <authorList>
            <person name="Korhonen P.K.K."/>
            <person name="Guangxu M.G."/>
            <person name="Wang T.W."/>
            <person name="Stroehlein A.J.S."/>
            <person name="Young N.D."/>
            <person name="Ang C.-S.A."/>
            <person name="Fernando D.W.F."/>
            <person name="Lu H.L."/>
            <person name="Taylor S.T."/>
            <person name="Ehtesham M.E.M."/>
            <person name="Najaraj S.H.N."/>
            <person name="Harsha G.H.G."/>
            <person name="Madugundu A.M."/>
            <person name="Renuse S.R."/>
            <person name="Holt D.H."/>
            <person name="Pandey A.P."/>
            <person name="Papenfuss A.P."/>
            <person name="Gasser R.B.G."/>
            <person name="Fischer K.F."/>
        </authorList>
    </citation>
    <scope>NUCLEOTIDE SEQUENCE</scope>
    <source>
        <strain evidence="5">SSS_KF_BRIS2020</strain>
    </source>
</reference>